<accession>A0A6I6MJJ0</accession>
<dbReference type="InterPro" id="IPR006597">
    <property type="entry name" value="Sel1-like"/>
</dbReference>
<name>A0A6I6MJJ0_9CAUL</name>
<dbReference type="InterPro" id="IPR052748">
    <property type="entry name" value="ISR_Activator"/>
</dbReference>
<dbReference type="PANTHER" id="PTHR45011:SF1">
    <property type="entry name" value="DAP3-BINDING CELL DEATH ENHANCER 1"/>
    <property type="match status" value="1"/>
</dbReference>
<reference evidence="2" key="1">
    <citation type="submission" date="2019-12" db="EMBL/GenBank/DDBJ databases">
        <title>Complete genome of Terracaulis silvestris 0127_4.</title>
        <authorList>
            <person name="Vieira S."/>
            <person name="Riedel T."/>
            <person name="Sproer C."/>
            <person name="Pascual J."/>
            <person name="Boedeker C."/>
            <person name="Overmann J."/>
        </authorList>
    </citation>
    <scope>NUCLEOTIDE SEQUENCE [LARGE SCALE GENOMIC DNA]</scope>
    <source>
        <strain evidence="2">0127_4</strain>
    </source>
</reference>
<proteinExistence type="predicted"/>
<dbReference type="PANTHER" id="PTHR45011">
    <property type="entry name" value="DAP3-BINDING CELL DEATH ENHANCER 1"/>
    <property type="match status" value="1"/>
</dbReference>
<dbReference type="EMBL" id="CP047045">
    <property type="protein sequence ID" value="QGZ94829.1"/>
    <property type="molecule type" value="Genomic_DNA"/>
</dbReference>
<evidence type="ECO:0000313" key="1">
    <source>
        <dbReference type="EMBL" id="QGZ94829.1"/>
    </source>
</evidence>
<dbReference type="RefSeq" id="WP_158765735.1">
    <property type="nucleotide sequence ID" value="NZ_CP047045.1"/>
</dbReference>
<sequence>MFGRSKLDSGLDAFEKGNWRRARRLLEEATQDEERAAGFYHLGILYWRGLGGPREKEAAVACFRRAADGGHSGAETAYGIALRAGSGVNKDVEKARTLFRSAAGAGDRDAMIELATLSEPDDARRWLLRASELGHAPAMMHLSDMLMKRDPVEALSWLYAGVSLSGNDAARKRAKALAREMTAAEIDAAQKAGRVYAKDIAQRARDARR</sequence>
<organism evidence="1 2">
    <name type="scientific">Terricaulis silvestris</name>
    <dbReference type="NCBI Taxonomy" id="2686094"/>
    <lineage>
        <taxon>Bacteria</taxon>
        <taxon>Pseudomonadati</taxon>
        <taxon>Pseudomonadota</taxon>
        <taxon>Alphaproteobacteria</taxon>
        <taxon>Caulobacterales</taxon>
        <taxon>Caulobacteraceae</taxon>
        <taxon>Terricaulis</taxon>
    </lineage>
</organism>
<evidence type="ECO:0000313" key="2">
    <source>
        <dbReference type="Proteomes" id="UP000431269"/>
    </source>
</evidence>
<gene>
    <name evidence="1" type="ORF">DSM104635_01661</name>
</gene>
<keyword evidence="2" id="KW-1185">Reference proteome</keyword>
<dbReference type="SUPFAM" id="SSF81901">
    <property type="entry name" value="HCP-like"/>
    <property type="match status" value="1"/>
</dbReference>
<dbReference type="AlphaFoldDB" id="A0A6I6MJJ0"/>
<dbReference type="KEGG" id="tsv:DSM104635_01661"/>
<dbReference type="Gene3D" id="1.25.40.10">
    <property type="entry name" value="Tetratricopeptide repeat domain"/>
    <property type="match status" value="1"/>
</dbReference>
<protein>
    <submittedName>
        <fullName evidence="1">Sel1 repeat protein</fullName>
    </submittedName>
</protein>
<dbReference type="Pfam" id="PF08238">
    <property type="entry name" value="Sel1"/>
    <property type="match status" value="4"/>
</dbReference>
<dbReference type="InterPro" id="IPR011990">
    <property type="entry name" value="TPR-like_helical_dom_sf"/>
</dbReference>
<dbReference type="SMART" id="SM00671">
    <property type="entry name" value="SEL1"/>
    <property type="match status" value="4"/>
</dbReference>
<dbReference type="Proteomes" id="UP000431269">
    <property type="component" value="Chromosome"/>
</dbReference>